<name>A0A2K5ARW3_9ARCH</name>
<keyword evidence="2" id="KW-1185">Reference proteome</keyword>
<dbReference type="Proteomes" id="UP000236248">
    <property type="component" value="Chromosome NCAV"/>
</dbReference>
<protein>
    <submittedName>
        <fullName evidence="1">Uncharacterized protein</fullName>
    </submittedName>
</protein>
<dbReference type="GeneID" id="55636294"/>
<reference evidence="2" key="1">
    <citation type="submission" date="2018-01" db="EMBL/GenBank/DDBJ databases">
        <authorList>
            <person name="Kerou L M."/>
        </authorList>
    </citation>
    <scope>NUCLEOTIDE SEQUENCE [LARGE SCALE GENOMIC DNA]</scope>
    <source>
        <strain evidence="2">SCU2</strain>
    </source>
</reference>
<evidence type="ECO:0000313" key="1">
    <source>
        <dbReference type="EMBL" id="SPC34349.1"/>
    </source>
</evidence>
<proteinExistence type="predicted"/>
<dbReference type="EMBL" id="LT981265">
    <property type="protein sequence ID" value="SPC34349.1"/>
    <property type="molecule type" value="Genomic_DNA"/>
</dbReference>
<dbReference type="RefSeq" id="WP_168174132.1">
    <property type="nucleotide sequence ID" value="NZ_LT981265.1"/>
</dbReference>
<dbReference type="KEGG" id="ncv:NCAV_1182"/>
<accession>A0A2K5ARW3</accession>
<gene>
    <name evidence="1" type="ORF">NCAV_1182</name>
</gene>
<organism evidence="1 2">
    <name type="scientific">Candidatus Nitrosocaldus cavascurensis</name>
    <dbReference type="NCBI Taxonomy" id="2058097"/>
    <lineage>
        <taxon>Archaea</taxon>
        <taxon>Nitrososphaerota</taxon>
        <taxon>Nitrososphaeria</taxon>
        <taxon>Candidatus Nitrosocaldales</taxon>
        <taxon>Candidatus Nitrosocaldaceae</taxon>
        <taxon>Candidatus Nitrosocaldus</taxon>
    </lineage>
</organism>
<evidence type="ECO:0000313" key="2">
    <source>
        <dbReference type="Proteomes" id="UP000236248"/>
    </source>
</evidence>
<dbReference type="AlphaFoldDB" id="A0A2K5ARW3"/>
<sequence length="54" mass="6374">MCRCPKVHFYEVEFKLDGLRSVAYHKNCGDPLSDAQMQEFDKQLIKLWGLEVQE</sequence>